<dbReference type="PANTHER" id="PTHR12053">
    <property type="entry name" value="PROTEASE FAMILY M28 PLASMA GLUTAMATE CARBOXYPEPTIDASE-RELATED"/>
    <property type="match status" value="1"/>
</dbReference>
<keyword evidence="19" id="KW-0458">Lysosome</keyword>
<keyword evidence="17" id="KW-0865">Zymogen</keyword>
<dbReference type="GeneID" id="141456299"/>
<dbReference type="CDD" id="cd03883">
    <property type="entry name" value="M28_Pgcp_like"/>
    <property type="match status" value="1"/>
</dbReference>
<evidence type="ECO:0000256" key="6">
    <source>
        <dbReference type="ARBA" id="ARBA00014116"/>
    </source>
</evidence>
<keyword evidence="18" id="KW-0325">Glycoprotein</keyword>
<feature type="signal peptide" evidence="22">
    <location>
        <begin position="1"/>
        <end position="20"/>
    </location>
</feature>
<evidence type="ECO:0000256" key="18">
    <source>
        <dbReference type="ARBA" id="ARBA00023180"/>
    </source>
</evidence>
<keyword evidence="10" id="KW-0479">Metal-binding</keyword>
<dbReference type="GO" id="GO:0043171">
    <property type="term" value="P:peptide catabolic process"/>
    <property type="evidence" value="ECO:0007669"/>
    <property type="project" value="TreeGrafter"/>
</dbReference>
<dbReference type="VEuPathDB" id="VectorBase:RPRC013213"/>
<evidence type="ECO:0000256" key="8">
    <source>
        <dbReference type="ARBA" id="ARBA00022645"/>
    </source>
</evidence>
<dbReference type="EMBL" id="ACPB03005084">
    <property type="status" value="NOT_ANNOTATED_CDS"/>
    <property type="molecule type" value="Genomic_DNA"/>
</dbReference>
<comment type="subcellular location">
    <subcellularLocation>
        <location evidence="1">Endoplasmic reticulum</location>
    </subcellularLocation>
    <subcellularLocation>
        <location evidence="3">Golgi apparatus</location>
    </subcellularLocation>
    <subcellularLocation>
        <location evidence="2">Lysosome</location>
    </subcellularLocation>
    <subcellularLocation>
        <location evidence="4">Secreted</location>
    </subcellularLocation>
</comment>
<evidence type="ECO:0000256" key="20">
    <source>
        <dbReference type="ARBA" id="ARBA00025833"/>
    </source>
</evidence>
<evidence type="ECO:0000256" key="1">
    <source>
        <dbReference type="ARBA" id="ARBA00004240"/>
    </source>
</evidence>
<reference evidence="25" key="3">
    <citation type="submission" date="2015-05" db="UniProtKB">
        <authorList>
            <consortium name="EnsemblMetazoa"/>
        </authorList>
    </citation>
    <scope>IDENTIFICATION</scope>
</reference>
<dbReference type="HOGENOM" id="CLU_033697_1_1_1"/>
<evidence type="ECO:0000256" key="9">
    <source>
        <dbReference type="ARBA" id="ARBA00022670"/>
    </source>
</evidence>
<comment type="subunit">
    <text evidence="20">Homodimer. The monomeric form is inactive while the homodimer is active.</text>
</comment>
<dbReference type="AlphaFoldDB" id="R4G3P4"/>
<dbReference type="FunFam" id="3.50.30.30:FF:000009">
    <property type="entry name" value="Carboxypeptidase Q"/>
    <property type="match status" value="1"/>
</dbReference>
<dbReference type="STRING" id="13249.R4G3P4"/>
<evidence type="ECO:0000313" key="24">
    <source>
        <dbReference type="EMBL" id="JAA75465.1"/>
    </source>
</evidence>
<feature type="domain" description="Peptidase M28" evidence="23">
    <location>
        <begin position="275"/>
        <end position="462"/>
    </location>
</feature>
<keyword evidence="26" id="KW-1185">Reference proteome</keyword>
<dbReference type="FunFam" id="3.40.630.10:FF:000036">
    <property type="entry name" value="Carboxypeptidase Q"/>
    <property type="match status" value="1"/>
</dbReference>
<dbReference type="GO" id="GO:0005783">
    <property type="term" value="C:endoplasmic reticulum"/>
    <property type="evidence" value="ECO:0007669"/>
    <property type="project" value="UniProtKB-SubCell"/>
</dbReference>
<dbReference type="Gene3D" id="3.40.630.10">
    <property type="entry name" value="Zn peptidases"/>
    <property type="match status" value="1"/>
</dbReference>
<evidence type="ECO:0000256" key="16">
    <source>
        <dbReference type="ARBA" id="ARBA00023049"/>
    </source>
</evidence>
<dbReference type="PANTHER" id="PTHR12053:SF3">
    <property type="entry name" value="CARBOXYPEPTIDASE Q"/>
    <property type="match status" value="1"/>
</dbReference>
<dbReference type="InterPro" id="IPR039866">
    <property type="entry name" value="CPQ"/>
</dbReference>
<dbReference type="Pfam" id="PF04389">
    <property type="entry name" value="Peptidase_M28"/>
    <property type="match status" value="1"/>
</dbReference>
<evidence type="ECO:0000313" key="26">
    <source>
        <dbReference type="Proteomes" id="UP000015103"/>
    </source>
</evidence>
<dbReference type="Proteomes" id="UP000015103">
    <property type="component" value="Unassembled WGS sequence"/>
</dbReference>
<evidence type="ECO:0000256" key="4">
    <source>
        <dbReference type="ARBA" id="ARBA00004613"/>
    </source>
</evidence>
<dbReference type="SUPFAM" id="SSF53187">
    <property type="entry name" value="Zn-dependent exopeptidases"/>
    <property type="match status" value="1"/>
</dbReference>
<evidence type="ECO:0000256" key="17">
    <source>
        <dbReference type="ARBA" id="ARBA00023145"/>
    </source>
</evidence>
<dbReference type="GO" id="GO:0070573">
    <property type="term" value="F:metallodipeptidase activity"/>
    <property type="evidence" value="ECO:0007669"/>
    <property type="project" value="InterPro"/>
</dbReference>
<dbReference type="OMA" id="IVFYNRP"/>
<evidence type="ECO:0000256" key="21">
    <source>
        <dbReference type="ARBA" id="ARBA00033328"/>
    </source>
</evidence>
<keyword evidence="24" id="KW-0675">Receptor</keyword>
<dbReference type="GO" id="GO:0005794">
    <property type="term" value="C:Golgi apparatus"/>
    <property type="evidence" value="ECO:0007669"/>
    <property type="project" value="UniProtKB-SubCell"/>
</dbReference>
<keyword evidence="14" id="KW-0862">Zinc</keyword>
<sequence>MFQKFKLNLFLFFTFNELQCALLYESNALQLGNCDDLSLSLKSEIRGYQPIVNKIVKTVTQGKFKGQTWEELATFIDKFGSRISGSENLENAIDYMLQRSSHYNLDRIHGEPVTVPHWVRGKEEAILLKPRHFTLNIMGLGGSVATPKEGITAPVMVVESFEELKNRSMEAKGKIVVFAETYVSYGKSVVYRQYAAVRAAEVGAVASLVRSITPFSINSPHTGWQDYSEKVKKIPTAAITVEDAQWLLRMHRRGIEIEIKLYMEAHTLPSVQSRNTVVEVSGSKDPEKFVLISGHLDSWDVGQGAMDDGAGAFISWYSTVVLKKLGLRPKRTVRAVLWSGEEEGLIGAFAFRAAHNKSDIVILMESDEGTFMPQGLTFKGTAKAKCIIQEILKLLEPLGTNQLVLSDDVGSDIMVWANDGIPLASLKNANERYFWFHHSDGDTMAVENPDVLDKCTALWASVAYILADMSIMLPR</sequence>
<dbReference type="GO" id="GO:0006508">
    <property type="term" value="P:proteolysis"/>
    <property type="evidence" value="ECO:0007669"/>
    <property type="project" value="UniProtKB-KW"/>
</dbReference>
<keyword evidence="15" id="KW-0333">Golgi apparatus</keyword>
<proteinExistence type="evidence at transcript level"/>
<keyword evidence="16" id="KW-0482">Metalloprotease</keyword>
<dbReference type="EnsemblMetazoa" id="RPRC013213-RA">
    <property type="protein sequence ID" value="RPRC013213-PA"/>
    <property type="gene ID" value="RPRC013213"/>
</dbReference>
<dbReference type="InterPro" id="IPR007484">
    <property type="entry name" value="Peptidase_M28"/>
</dbReference>
<evidence type="ECO:0000256" key="14">
    <source>
        <dbReference type="ARBA" id="ARBA00022833"/>
    </source>
</evidence>
<evidence type="ECO:0000256" key="7">
    <source>
        <dbReference type="ARBA" id="ARBA00022525"/>
    </source>
</evidence>
<evidence type="ECO:0000256" key="22">
    <source>
        <dbReference type="SAM" id="SignalP"/>
    </source>
</evidence>
<keyword evidence="7" id="KW-0964">Secreted</keyword>
<keyword evidence="12" id="KW-0378">Hydrolase</keyword>
<dbReference type="eggNOG" id="KOG2195">
    <property type="taxonomic scope" value="Eukaryota"/>
</dbReference>
<evidence type="ECO:0000256" key="11">
    <source>
        <dbReference type="ARBA" id="ARBA00022729"/>
    </source>
</evidence>
<evidence type="ECO:0000259" key="23">
    <source>
        <dbReference type="Pfam" id="PF04389"/>
    </source>
</evidence>
<dbReference type="GO" id="GO:0005615">
    <property type="term" value="C:extracellular space"/>
    <property type="evidence" value="ECO:0007669"/>
    <property type="project" value="TreeGrafter"/>
</dbReference>
<dbReference type="Gene3D" id="3.50.30.30">
    <property type="match status" value="1"/>
</dbReference>
<evidence type="ECO:0000256" key="12">
    <source>
        <dbReference type="ARBA" id="ARBA00022801"/>
    </source>
</evidence>
<keyword evidence="11 22" id="KW-0732">Signal</keyword>
<dbReference type="GO" id="GO:0005764">
    <property type="term" value="C:lysosome"/>
    <property type="evidence" value="ECO:0007669"/>
    <property type="project" value="UniProtKB-SubCell"/>
</dbReference>
<protein>
    <recommendedName>
        <fullName evidence="6">Carboxypeptidase Q</fullName>
    </recommendedName>
    <alternativeName>
        <fullName evidence="21">Plasma glutamate carboxypeptidase</fullName>
    </alternativeName>
</protein>
<comment type="similarity">
    <text evidence="5">Belongs to the peptidase M28 family.</text>
</comment>
<evidence type="ECO:0000313" key="25">
    <source>
        <dbReference type="EnsemblMetazoa" id="RPRC013213-PA"/>
    </source>
</evidence>
<dbReference type="EMBL" id="GAHY01002045">
    <property type="protein sequence ID" value="JAA75465.1"/>
    <property type="molecule type" value="mRNA"/>
</dbReference>
<evidence type="ECO:0000256" key="19">
    <source>
        <dbReference type="ARBA" id="ARBA00023228"/>
    </source>
</evidence>
<dbReference type="GO" id="GO:0004180">
    <property type="term" value="F:carboxypeptidase activity"/>
    <property type="evidence" value="ECO:0007669"/>
    <property type="project" value="UniProtKB-KW"/>
</dbReference>
<reference evidence="24" key="1">
    <citation type="submission" date="2013-04" db="EMBL/GenBank/DDBJ databases">
        <title>An insight into the transcriptome of the digestive tract of the blood sucking bug, Rhodnius prolixus.</title>
        <authorList>
            <person name="Ribeiro J.M.C."/>
            <person name="Genta F.A."/>
            <person name="Sorgine M.H.F."/>
            <person name="Paiva-Silva G.O."/>
            <person name="Majerowicz D."/>
            <person name="Medeiros M."/>
            <person name="Koerich L."/>
            <person name="Terra W.R."/>
            <person name="Ferreira C."/>
            <person name="Pimentel A.C."/>
            <person name="Bisch P.M."/>
            <person name="Diniz M.M.P."/>
            <person name="Nascimento R."/>
            <person name="Salmon D."/>
            <person name="Silber A.M."/>
            <person name="Alves M."/>
            <person name="Oliveira M.F."/>
            <person name="Gondim K.C."/>
            <person name="Silva Neto M.A.C."/>
            <person name="Atella G.C."/>
            <person name="Araujo H."/>
            <person name="Dias F.S."/>
            <person name="Polycarpo C.R."/>
            <person name="Fampa P."/>
            <person name="Melo A.C."/>
            <person name="Tanaka A.S."/>
            <person name="Balczun C."/>
            <person name="Oliveira J.H.M."/>
            <person name="Goncalves R."/>
            <person name="Lazoski C."/>
            <person name="Pereira M.A."/>
            <person name="Rivera-Pomar R."/>
            <person name="Diambra L."/>
            <person name="Schaub G.A."/>
            <person name="Garcia E.S."/>
            <person name="Azambuja P."/>
            <person name="Braz G.R.C."/>
            <person name="Oliveira P.L."/>
        </authorList>
    </citation>
    <scope>NUCLEOTIDE SEQUENCE</scope>
</reference>
<organism evidence="24">
    <name type="scientific">Rhodnius prolixus</name>
    <name type="common">Triatomid bug</name>
    <dbReference type="NCBI Taxonomy" id="13249"/>
    <lineage>
        <taxon>Eukaryota</taxon>
        <taxon>Metazoa</taxon>
        <taxon>Ecdysozoa</taxon>
        <taxon>Arthropoda</taxon>
        <taxon>Hexapoda</taxon>
        <taxon>Insecta</taxon>
        <taxon>Pterygota</taxon>
        <taxon>Neoptera</taxon>
        <taxon>Paraneoptera</taxon>
        <taxon>Hemiptera</taxon>
        <taxon>Heteroptera</taxon>
        <taxon>Panheteroptera</taxon>
        <taxon>Cimicomorpha</taxon>
        <taxon>Reduviidae</taxon>
        <taxon>Triatominae</taxon>
        <taxon>Rhodnius</taxon>
    </lineage>
</organism>
<keyword evidence="13" id="KW-0256">Endoplasmic reticulum</keyword>
<feature type="chain" id="PRO_5014108768" description="Carboxypeptidase Q" evidence="22">
    <location>
        <begin position="21"/>
        <end position="475"/>
    </location>
</feature>
<dbReference type="GO" id="GO:0046872">
    <property type="term" value="F:metal ion binding"/>
    <property type="evidence" value="ECO:0007669"/>
    <property type="project" value="UniProtKB-KW"/>
</dbReference>
<evidence type="ECO:0000256" key="13">
    <source>
        <dbReference type="ARBA" id="ARBA00022824"/>
    </source>
</evidence>
<reference evidence="26" key="2">
    <citation type="submission" date="2015-04" db="EMBL/GenBank/DDBJ databases">
        <authorList>
            <person name="Wilson R.K."/>
            <person name="Warren W."/>
            <person name="Dotson E."/>
            <person name="Oliveira P.L."/>
        </authorList>
    </citation>
    <scope>NUCLEOTIDE SEQUENCE</scope>
</reference>
<evidence type="ECO:0000256" key="10">
    <source>
        <dbReference type="ARBA" id="ARBA00022723"/>
    </source>
</evidence>
<evidence type="ECO:0000256" key="2">
    <source>
        <dbReference type="ARBA" id="ARBA00004371"/>
    </source>
</evidence>
<evidence type="ECO:0000256" key="5">
    <source>
        <dbReference type="ARBA" id="ARBA00010918"/>
    </source>
</evidence>
<keyword evidence="8" id="KW-0121">Carboxypeptidase</keyword>
<name>R4G3P4_RHOPR</name>
<dbReference type="RefSeq" id="XP_073988286.1">
    <property type="nucleotide sequence ID" value="XM_074132185.1"/>
</dbReference>
<accession>R4G3P4</accession>
<keyword evidence="9" id="KW-0645">Protease</keyword>
<evidence type="ECO:0000256" key="15">
    <source>
        <dbReference type="ARBA" id="ARBA00023034"/>
    </source>
</evidence>
<evidence type="ECO:0000256" key="3">
    <source>
        <dbReference type="ARBA" id="ARBA00004555"/>
    </source>
</evidence>